<evidence type="ECO:0000256" key="1">
    <source>
        <dbReference type="ARBA" id="ARBA00022603"/>
    </source>
</evidence>
<dbReference type="InterPro" id="IPR050362">
    <property type="entry name" value="Cation-dep_OMT"/>
</dbReference>
<dbReference type="PROSITE" id="PS51682">
    <property type="entry name" value="SAM_OMT_I"/>
    <property type="match status" value="1"/>
</dbReference>
<comment type="caution">
    <text evidence="5">The sequence shown here is derived from an EMBL/GenBank/DDBJ whole genome shotgun (WGS) entry which is preliminary data.</text>
</comment>
<keyword evidence="1" id="KW-0489">Methyltransferase</keyword>
<dbReference type="SUPFAM" id="SSF53335">
    <property type="entry name" value="S-adenosyl-L-methionine-dependent methyltransferases"/>
    <property type="match status" value="1"/>
</dbReference>
<keyword evidence="2" id="KW-0808">Transferase</keyword>
<keyword evidence="6" id="KW-1185">Reference proteome</keyword>
<organism evidence="5 6">
    <name type="scientific">Xylaria multiplex</name>
    <dbReference type="NCBI Taxonomy" id="323545"/>
    <lineage>
        <taxon>Eukaryota</taxon>
        <taxon>Fungi</taxon>
        <taxon>Dikarya</taxon>
        <taxon>Ascomycota</taxon>
        <taxon>Pezizomycotina</taxon>
        <taxon>Sordariomycetes</taxon>
        <taxon>Xylariomycetidae</taxon>
        <taxon>Xylariales</taxon>
        <taxon>Xylariaceae</taxon>
        <taxon>Xylaria</taxon>
    </lineage>
</organism>
<dbReference type="Proteomes" id="UP000481858">
    <property type="component" value="Unassembled WGS sequence"/>
</dbReference>
<dbReference type="GO" id="GO:0008171">
    <property type="term" value="F:O-methyltransferase activity"/>
    <property type="evidence" value="ECO:0007669"/>
    <property type="project" value="InterPro"/>
</dbReference>
<evidence type="ECO:0000313" key="5">
    <source>
        <dbReference type="EMBL" id="KAF2965206.1"/>
    </source>
</evidence>
<evidence type="ECO:0000256" key="2">
    <source>
        <dbReference type="ARBA" id="ARBA00022679"/>
    </source>
</evidence>
<dbReference type="GO" id="GO:0032259">
    <property type="term" value="P:methylation"/>
    <property type="evidence" value="ECO:0007669"/>
    <property type="project" value="UniProtKB-KW"/>
</dbReference>
<sequence>MSTQGLAFTGDFHVQNKTWTAVDSYTQEHVHPTTSANHKVLLDALRNSRDKGLPDIATAPVVAKMYALQCKANKVKHALEFGTLGGYTSIWLATVNPELQVTSLEINERHKAVAQENLEHAGVADRVTIRLGAALDILPQLAKEIESGAKPKLGFVYIDADKQNNWNYMDRVITLCEPGALIYVDNIVRGGSILDAENPEPRTQGARQVVENAGEDKRIDSVVIQFVGEKGYDGMLMAVVK</sequence>
<dbReference type="PANTHER" id="PTHR10509:SF14">
    <property type="entry name" value="CAFFEOYL-COA O-METHYLTRANSFERASE 3-RELATED"/>
    <property type="match status" value="1"/>
</dbReference>
<evidence type="ECO:0000313" key="6">
    <source>
        <dbReference type="Proteomes" id="UP000481858"/>
    </source>
</evidence>
<dbReference type="OrthoDB" id="10251242at2759"/>
<dbReference type="AlphaFoldDB" id="A0A7C8IJH8"/>
<dbReference type="InterPro" id="IPR029063">
    <property type="entry name" value="SAM-dependent_MTases_sf"/>
</dbReference>
<proteinExistence type="inferred from homology"/>
<dbReference type="InterPro" id="IPR002935">
    <property type="entry name" value="SAM_O-MeTrfase"/>
</dbReference>
<dbReference type="InParanoid" id="A0A7C8IJH8"/>
<name>A0A7C8IJH8_9PEZI</name>
<evidence type="ECO:0000256" key="4">
    <source>
        <dbReference type="ARBA" id="ARBA00023453"/>
    </source>
</evidence>
<evidence type="ECO:0008006" key="7">
    <source>
        <dbReference type="Google" id="ProtNLM"/>
    </source>
</evidence>
<comment type="similarity">
    <text evidence="4">Belongs to the class I-like SAM-binding methyltransferase superfamily. Cation-dependent O-methyltransferase family.</text>
</comment>
<dbReference type="GO" id="GO:0008757">
    <property type="term" value="F:S-adenosylmethionine-dependent methyltransferase activity"/>
    <property type="evidence" value="ECO:0007669"/>
    <property type="project" value="TreeGrafter"/>
</dbReference>
<dbReference type="PANTHER" id="PTHR10509">
    <property type="entry name" value="O-METHYLTRANSFERASE-RELATED"/>
    <property type="match status" value="1"/>
</dbReference>
<keyword evidence="3" id="KW-0949">S-adenosyl-L-methionine</keyword>
<protein>
    <recommendedName>
        <fullName evidence="7">O-methyltransferase domain-containing protein</fullName>
    </recommendedName>
</protein>
<gene>
    <name evidence="5" type="ORF">GQX73_g8347</name>
</gene>
<dbReference type="Pfam" id="PF01596">
    <property type="entry name" value="Methyltransf_3"/>
    <property type="match status" value="1"/>
</dbReference>
<dbReference type="EMBL" id="WUBL01000122">
    <property type="protein sequence ID" value="KAF2965206.1"/>
    <property type="molecule type" value="Genomic_DNA"/>
</dbReference>
<evidence type="ECO:0000256" key="3">
    <source>
        <dbReference type="ARBA" id="ARBA00022691"/>
    </source>
</evidence>
<accession>A0A7C8IJH8</accession>
<dbReference type="Gene3D" id="3.40.50.150">
    <property type="entry name" value="Vaccinia Virus protein VP39"/>
    <property type="match status" value="1"/>
</dbReference>
<reference evidence="5 6" key="1">
    <citation type="submission" date="2019-12" db="EMBL/GenBank/DDBJ databases">
        <title>Draft genome sequence of the ascomycete Xylaria multiplex DSM 110363.</title>
        <authorList>
            <person name="Buettner E."/>
            <person name="Kellner H."/>
        </authorList>
    </citation>
    <scope>NUCLEOTIDE SEQUENCE [LARGE SCALE GENOMIC DNA]</scope>
    <source>
        <strain evidence="5 6">DSM 110363</strain>
    </source>
</reference>